<keyword evidence="3" id="KW-1185">Reference proteome</keyword>
<protein>
    <submittedName>
        <fullName evidence="2">Oxidoreductase</fullName>
    </submittedName>
</protein>
<dbReference type="Gene3D" id="3.90.420.10">
    <property type="entry name" value="Oxidoreductase, molybdopterin-binding domain"/>
    <property type="match status" value="1"/>
</dbReference>
<evidence type="ECO:0000259" key="1">
    <source>
        <dbReference type="Pfam" id="PF00174"/>
    </source>
</evidence>
<evidence type="ECO:0000313" key="2">
    <source>
        <dbReference type="EMBL" id="MBO1073491.1"/>
    </source>
</evidence>
<gene>
    <name evidence="2" type="ORF">IAI60_02575</name>
</gene>
<evidence type="ECO:0000313" key="3">
    <source>
        <dbReference type="Proteomes" id="UP001518990"/>
    </source>
</evidence>
<dbReference type="RefSeq" id="WP_207445110.1">
    <property type="nucleotide sequence ID" value="NZ_CP061091.1"/>
</dbReference>
<dbReference type="Pfam" id="PF00174">
    <property type="entry name" value="Oxidored_molyb"/>
    <property type="match status" value="1"/>
</dbReference>
<sequence>MVARVSRRLLGILALSQWPVVPSALARGAALAQPKGEVILTIAGHGGLTNRADVAEFDRDMLESLGMTSFTTETPWYDKPVTFEGVPMLKLMAAVSARGTMVTALALDGYETDIPMSDFAEHGTLLALKLDGAYMPADDKGPLFIAYPYDRNTELQTEPFYTRSVWQVARLTVR</sequence>
<dbReference type="SUPFAM" id="SSF56524">
    <property type="entry name" value="Oxidoreductase molybdopterin-binding domain"/>
    <property type="match status" value="1"/>
</dbReference>
<dbReference type="Proteomes" id="UP001518990">
    <property type="component" value="Unassembled WGS sequence"/>
</dbReference>
<name>A0ABS3KAV7_9PROT</name>
<dbReference type="InterPro" id="IPR000572">
    <property type="entry name" value="OxRdtase_Mopterin-bd_dom"/>
</dbReference>
<dbReference type="EMBL" id="JACTNF010000002">
    <property type="protein sequence ID" value="MBO1073491.1"/>
    <property type="molecule type" value="Genomic_DNA"/>
</dbReference>
<feature type="domain" description="Oxidoreductase molybdopterin-binding" evidence="1">
    <location>
        <begin position="79"/>
        <end position="143"/>
    </location>
</feature>
<dbReference type="InterPro" id="IPR036374">
    <property type="entry name" value="OxRdtase_Mopterin-bd_sf"/>
</dbReference>
<organism evidence="2 3">
    <name type="scientific">Roseomonas marmotae</name>
    <dbReference type="NCBI Taxonomy" id="2768161"/>
    <lineage>
        <taxon>Bacteria</taxon>
        <taxon>Pseudomonadati</taxon>
        <taxon>Pseudomonadota</taxon>
        <taxon>Alphaproteobacteria</taxon>
        <taxon>Acetobacterales</taxon>
        <taxon>Roseomonadaceae</taxon>
        <taxon>Roseomonas</taxon>
    </lineage>
</organism>
<accession>A0ABS3KAV7</accession>
<comment type="caution">
    <text evidence="2">The sequence shown here is derived from an EMBL/GenBank/DDBJ whole genome shotgun (WGS) entry which is preliminary data.</text>
</comment>
<reference evidence="2 3" key="1">
    <citation type="submission" date="2020-09" db="EMBL/GenBank/DDBJ databases">
        <title>Roseomonas.</title>
        <authorList>
            <person name="Zhu W."/>
        </authorList>
    </citation>
    <scope>NUCLEOTIDE SEQUENCE [LARGE SCALE GENOMIC DNA]</scope>
    <source>
        <strain evidence="2 3">1311</strain>
    </source>
</reference>
<proteinExistence type="predicted"/>